<dbReference type="SUPFAM" id="SSF53955">
    <property type="entry name" value="Lysozyme-like"/>
    <property type="match status" value="1"/>
</dbReference>
<accession>A0A3M2JIZ3</accession>
<dbReference type="SUPFAM" id="SSF56601">
    <property type="entry name" value="beta-lactamase/transpeptidase-like"/>
    <property type="match status" value="1"/>
</dbReference>
<keyword evidence="10" id="KW-0511">Multifunctional enzyme</keyword>
<dbReference type="SMART" id="SM00740">
    <property type="entry name" value="PASTA"/>
    <property type="match status" value="1"/>
</dbReference>
<dbReference type="InterPro" id="IPR023346">
    <property type="entry name" value="Lysozyme-like_dom_sf"/>
</dbReference>
<dbReference type="GO" id="GO:0006508">
    <property type="term" value="P:proteolysis"/>
    <property type="evidence" value="ECO:0007669"/>
    <property type="project" value="UniProtKB-KW"/>
</dbReference>
<dbReference type="RefSeq" id="WP_122148132.1">
    <property type="nucleotide sequence ID" value="NZ_RFFI01000012.1"/>
</dbReference>
<evidence type="ECO:0000256" key="7">
    <source>
        <dbReference type="ARBA" id="ARBA00022801"/>
    </source>
</evidence>
<keyword evidence="8" id="KW-0133">Cell shape</keyword>
<evidence type="ECO:0000256" key="11">
    <source>
        <dbReference type="ARBA" id="ARBA00023316"/>
    </source>
</evidence>
<keyword evidence="5" id="KW-0328">Glycosyltransferase</keyword>
<dbReference type="Pfam" id="PF03793">
    <property type="entry name" value="PASTA"/>
    <property type="match status" value="1"/>
</dbReference>
<keyword evidence="4" id="KW-0645">Protease</keyword>
<comment type="similarity">
    <text evidence="2">In the N-terminal section; belongs to the glycosyltransferase 51 family.</text>
</comment>
<dbReference type="FunFam" id="1.10.3810.10:FF:000001">
    <property type="entry name" value="Penicillin-binding protein 1A"/>
    <property type="match status" value="1"/>
</dbReference>
<dbReference type="GO" id="GO:0008658">
    <property type="term" value="F:penicillin binding"/>
    <property type="evidence" value="ECO:0007669"/>
    <property type="project" value="InterPro"/>
</dbReference>
<evidence type="ECO:0000256" key="8">
    <source>
        <dbReference type="ARBA" id="ARBA00022960"/>
    </source>
</evidence>
<sequence length="777" mass="81806">MAVPDPRRHATPAQVLALLLSFLLASGVGGIVVAGLLMPGVAAARTATDSAEEVLEDLPAHLERRPLSQRSTMLAADGTALAEFFAENRVVVPLADVAQHLRDAVVATEDRRFFQHGGVDPAGMLRAVVRNQLGDDGVQGGSTLTQQYVKNVLVDRSVRDGDAESARAASESHGTAGYARKLREARLAIALEKELSKNEILEAYLNIAPFGAGIYGVESAAQRYFSKPAADLDLVESATIAGITQSPTALDPTRHPEATQQRRDTVLMLLRDQEYITPAEHDAAVATPLADTLHVSEARSGCMSADEVVAGSGFFCDYVAHVIRHDPAFGETPEEREDLLYRGGLVITTTLDPRLQTLADEEVKRGVPVEDRSGVGSAMSVVQPGSGKILAMAQNRVFDNTAEAADRHVSVNYNTSYSYGGSGGFAPGSTFKPFTLLEWLRQGKGLERRVDGTPRTVNTNQFTACGSRLSSQSWRVGNAEGAASGTMTVREATRRSVNLAYVSMAMELDLCDIMDGAADLGVTQSSRAREGEPFDAFAANVLGSDSTTPLALAGAYAAFAADGLYCAPIAITRVQDRDGAELPVPDAGCRQAIDPQVAAQLNDALGGVWQGTGRELGTPSYPAAGKTGTTSRNEQTWFVGYTPRLAAATWAGYPDSFTPMQNVVVDGKRIRYVYGATLAGASWKRFMDQALADGEPNPGFAAPSRADATGTGSAAGTVPSVIGQDEASAVAAIRDAGFEPFVAGSTSSTLPAGTVATQSRIGSADPGTTVTLYLSRG</sequence>
<evidence type="ECO:0000256" key="6">
    <source>
        <dbReference type="ARBA" id="ARBA00022679"/>
    </source>
</evidence>
<reference evidence="16 17" key="1">
    <citation type="submission" date="2018-10" db="EMBL/GenBank/DDBJ databases">
        <title>Isolation, diversity and antifungal activity of actinobacteria from wheat.</title>
        <authorList>
            <person name="Han C."/>
        </authorList>
    </citation>
    <scope>NUCLEOTIDE SEQUENCE [LARGE SCALE GENOMIC DNA]</scope>
    <source>
        <strain evidence="16 17">NEAU-YY56</strain>
    </source>
</reference>
<dbReference type="GO" id="GO:0008360">
    <property type="term" value="P:regulation of cell shape"/>
    <property type="evidence" value="ECO:0007669"/>
    <property type="project" value="UniProtKB-KW"/>
</dbReference>
<feature type="compositionally biased region" description="Low complexity" evidence="14">
    <location>
        <begin position="708"/>
        <end position="717"/>
    </location>
</feature>
<dbReference type="Gene3D" id="3.40.710.10">
    <property type="entry name" value="DD-peptidase/beta-lactamase superfamily"/>
    <property type="match status" value="1"/>
</dbReference>
<evidence type="ECO:0000256" key="1">
    <source>
        <dbReference type="ARBA" id="ARBA00007090"/>
    </source>
</evidence>
<dbReference type="GO" id="GO:0008955">
    <property type="term" value="F:peptidoglycan glycosyltransferase activity"/>
    <property type="evidence" value="ECO:0007669"/>
    <property type="project" value="UniProtKB-EC"/>
</dbReference>
<dbReference type="GO" id="GO:0030288">
    <property type="term" value="C:outer membrane-bounded periplasmic space"/>
    <property type="evidence" value="ECO:0007669"/>
    <property type="project" value="TreeGrafter"/>
</dbReference>
<proteinExistence type="inferred from homology"/>
<feature type="domain" description="PASTA" evidence="15">
    <location>
        <begin position="712"/>
        <end position="776"/>
    </location>
</feature>
<name>A0A3M2JIZ3_9CELL</name>
<evidence type="ECO:0000313" key="16">
    <source>
        <dbReference type="EMBL" id="RMI13639.1"/>
    </source>
</evidence>
<dbReference type="InterPro" id="IPR001264">
    <property type="entry name" value="Glyco_trans_51"/>
</dbReference>
<dbReference type="Proteomes" id="UP000269289">
    <property type="component" value="Unassembled WGS sequence"/>
</dbReference>
<evidence type="ECO:0000313" key="17">
    <source>
        <dbReference type="Proteomes" id="UP000269289"/>
    </source>
</evidence>
<keyword evidence="11" id="KW-0961">Cell wall biogenesis/degradation</keyword>
<evidence type="ECO:0000256" key="9">
    <source>
        <dbReference type="ARBA" id="ARBA00022984"/>
    </source>
</evidence>
<evidence type="ECO:0000256" key="14">
    <source>
        <dbReference type="SAM" id="MobiDB-lite"/>
    </source>
</evidence>
<keyword evidence="3" id="KW-0121">Carboxypeptidase</keyword>
<evidence type="ECO:0000256" key="3">
    <source>
        <dbReference type="ARBA" id="ARBA00022645"/>
    </source>
</evidence>
<evidence type="ECO:0000256" key="4">
    <source>
        <dbReference type="ARBA" id="ARBA00022670"/>
    </source>
</evidence>
<dbReference type="CDD" id="cd06577">
    <property type="entry name" value="PASTA_pknB"/>
    <property type="match status" value="1"/>
</dbReference>
<dbReference type="Gene3D" id="1.10.3810.10">
    <property type="entry name" value="Biosynthetic peptidoglycan transglycosylase-like"/>
    <property type="match status" value="1"/>
</dbReference>
<dbReference type="InterPro" id="IPR036950">
    <property type="entry name" value="PBP_transglycosylase"/>
</dbReference>
<evidence type="ECO:0000256" key="10">
    <source>
        <dbReference type="ARBA" id="ARBA00023268"/>
    </source>
</evidence>
<keyword evidence="7" id="KW-0378">Hydrolase</keyword>
<dbReference type="Gene3D" id="3.30.10.20">
    <property type="match status" value="1"/>
</dbReference>
<evidence type="ECO:0000256" key="12">
    <source>
        <dbReference type="ARBA" id="ARBA00034000"/>
    </source>
</evidence>
<gene>
    <name evidence="16" type="ORF">EBM89_03765</name>
</gene>
<keyword evidence="17" id="KW-1185">Reference proteome</keyword>
<comment type="catalytic activity">
    <reaction evidence="13">
        <text>[GlcNAc-(1-&gt;4)-Mur2Ac(oyl-L-Ala-gamma-D-Glu-L-Lys-D-Ala-D-Ala)](n)-di-trans,octa-cis-undecaprenyl diphosphate + beta-D-GlcNAc-(1-&gt;4)-Mur2Ac(oyl-L-Ala-gamma-D-Glu-L-Lys-D-Ala-D-Ala)-di-trans,octa-cis-undecaprenyl diphosphate = [GlcNAc-(1-&gt;4)-Mur2Ac(oyl-L-Ala-gamma-D-Glu-L-Lys-D-Ala-D-Ala)](n+1)-di-trans,octa-cis-undecaprenyl diphosphate + di-trans,octa-cis-undecaprenyl diphosphate + H(+)</text>
        <dbReference type="Rhea" id="RHEA:23708"/>
        <dbReference type="Rhea" id="RHEA-COMP:9602"/>
        <dbReference type="Rhea" id="RHEA-COMP:9603"/>
        <dbReference type="ChEBI" id="CHEBI:15378"/>
        <dbReference type="ChEBI" id="CHEBI:58405"/>
        <dbReference type="ChEBI" id="CHEBI:60033"/>
        <dbReference type="ChEBI" id="CHEBI:78435"/>
        <dbReference type="EC" id="2.4.99.28"/>
    </reaction>
</comment>
<dbReference type="PANTHER" id="PTHR32282">
    <property type="entry name" value="BINDING PROTEIN TRANSPEPTIDASE, PUTATIVE-RELATED"/>
    <property type="match status" value="1"/>
</dbReference>
<dbReference type="AlphaFoldDB" id="A0A3M2JIZ3"/>
<dbReference type="InterPro" id="IPR050396">
    <property type="entry name" value="Glycosyltr_51/Transpeptidase"/>
</dbReference>
<comment type="similarity">
    <text evidence="1">In the C-terminal section; belongs to the transpeptidase family.</text>
</comment>
<protein>
    <submittedName>
        <fullName evidence="16">PASTA domain-containing protein</fullName>
    </submittedName>
</protein>
<feature type="region of interest" description="Disordered" evidence="14">
    <location>
        <begin position="697"/>
        <end position="717"/>
    </location>
</feature>
<comment type="catalytic activity">
    <reaction evidence="12">
        <text>Preferential cleavage: (Ac)2-L-Lys-D-Ala-|-D-Ala. Also transpeptidation of peptidyl-alanyl moieties that are N-acyl substituents of D-alanine.</text>
        <dbReference type="EC" id="3.4.16.4"/>
    </reaction>
</comment>
<dbReference type="EMBL" id="RFFI01000012">
    <property type="protein sequence ID" value="RMI13639.1"/>
    <property type="molecule type" value="Genomic_DNA"/>
</dbReference>
<dbReference type="PROSITE" id="PS51178">
    <property type="entry name" value="PASTA"/>
    <property type="match status" value="1"/>
</dbReference>
<comment type="caution">
    <text evidence="16">The sequence shown here is derived from an EMBL/GenBank/DDBJ whole genome shotgun (WGS) entry which is preliminary data.</text>
</comment>
<dbReference type="OrthoDB" id="9766909at2"/>
<keyword evidence="6" id="KW-0808">Transferase</keyword>
<dbReference type="Pfam" id="PF00905">
    <property type="entry name" value="Transpeptidase"/>
    <property type="match status" value="1"/>
</dbReference>
<dbReference type="GO" id="GO:0009252">
    <property type="term" value="P:peptidoglycan biosynthetic process"/>
    <property type="evidence" value="ECO:0007669"/>
    <property type="project" value="UniProtKB-KW"/>
</dbReference>
<organism evidence="16 17">
    <name type="scientific">Cellulomonas triticagri</name>
    <dbReference type="NCBI Taxonomy" id="2483352"/>
    <lineage>
        <taxon>Bacteria</taxon>
        <taxon>Bacillati</taxon>
        <taxon>Actinomycetota</taxon>
        <taxon>Actinomycetes</taxon>
        <taxon>Micrococcales</taxon>
        <taxon>Cellulomonadaceae</taxon>
        <taxon>Cellulomonas</taxon>
    </lineage>
</organism>
<dbReference type="InterPro" id="IPR012338">
    <property type="entry name" value="Beta-lactam/transpept-like"/>
</dbReference>
<dbReference type="InterPro" id="IPR001460">
    <property type="entry name" value="PCN-bd_Tpept"/>
</dbReference>
<evidence type="ECO:0000259" key="15">
    <source>
        <dbReference type="PROSITE" id="PS51178"/>
    </source>
</evidence>
<dbReference type="Pfam" id="PF00912">
    <property type="entry name" value="Transgly"/>
    <property type="match status" value="1"/>
</dbReference>
<evidence type="ECO:0000256" key="2">
    <source>
        <dbReference type="ARBA" id="ARBA00007739"/>
    </source>
</evidence>
<keyword evidence="9" id="KW-0573">Peptidoglycan synthesis</keyword>
<dbReference type="PANTHER" id="PTHR32282:SF33">
    <property type="entry name" value="PEPTIDOGLYCAN GLYCOSYLTRANSFERASE"/>
    <property type="match status" value="1"/>
</dbReference>
<evidence type="ECO:0000256" key="13">
    <source>
        <dbReference type="ARBA" id="ARBA00049902"/>
    </source>
</evidence>
<dbReference type="GO" id="GO:0071555">
    <property type="term" value="P:cell wall organization"/>
    <property type="evidence" value="ECO:0007669"/>
    <property type="project" value="UniProtKB-KW"/>
</dbReference>
<evidence type="ECO:0000256" key="5">
    <source>
        <dbReference type="ARBA" id="ARBA00022676"/>
    </source>
</evidence>
<dbReference type="InterPro" id="IPR005543">
    <property type="entry name" value="PASTA_dom"/>
</dbReference>
<dbReference type="GO" id="GO:0009002">
    <property type="term" value="F:serine-type D-Ala-D-Ala carboxypeptidase activity"/>
    <property type="evidence" value="ECO:0007669"/>
    <property type="project" value="UniProtKB-EC"/>
</dbReference>